<keyword evidence="1" id="KW-0812">Transmembrane</keyword>
<accession>A0A383EEU7</accession>
<dbReference type="EMBL" id="UINC01224833">
    <property type="protein sequence ID" value="SVE54618.1"/>
    <property type="molecule type" value="Genomic_DNA"/>
</dbReference>
<feature type="transmembrane region" description="Helical" evidence="1">
    <location>
        <begin position="14"/>
        <end position="40"/>
    </location>
</feature>
<organism evidence="2">
    <name type="scientific">marine metagenome</name>
    <dbReference type="NCBI Taxonomy" id="408172"/>
    <lineage>
        <taxon>unclassified sequences</taxon>
        <taxon>metagenomes</taxon>
        <taxon>ecological metagenomes</taxon>
    </lineage>
</organism>
<name>A0A383EEU7_9ZZZZ</name>
<evidence type="ECO:0000256" key="1">
    <source>
        <dbReference type="SAM" id="Phobius"/>
    </source>
</evidence>
<dbReference type="AlphaFoldDB" id="A0A383EEU7"/>
<reference evidence="2" key="1">
    <citation type="submission" date="2018-05" db="EMBL/GenBank/DDBJ databases">
        <authorList>
            <person name="Lanie J.A."/>
            <person name="Ng W.-L."/>
            <person name="Kazmierczak K.M."/>
            <person name="Andrzejewski T.M."/>
            <person name="Davidsen T.M."/>
            <person name="Wayne K.J."/>
            <person name="Tettelin H."/>
            <person name="Glass J.I."/>
            <person name="Rusch D."/>
            <person name="Podicherti R."/>
            <person name="Tsui H.-C.T."/>
            <person name="Winkler M.E."/>
        </authorList>
    </citation>
    <scope>NUCLEOTIDE SEQUENCE</scope>
</reference>
<sequence>MRKEPCSVKINDEVLSWVGIVILGIAHGILEDLMFIRVLVEYMPP</sequence>
<feature type="non-terminal residue" evidence="2">
    <location>
        <position position="45"/>
    </location>
</feature>
<proteinExistence type="predicted"/>
<gene>
    <name evidence="2" type="ORF">METZ01_LOCUS507472</name>
</gene>
<evidence type="ECO:0000313" key="2">
    <source>
        <dbReference type="EMBL" id="SVE54618.1"/>
    </source>
</evidence>
<keyword evidence="1" id="KW-0472">Membrane</keyword>
<protein>
    <submittedName>
        <fullName evidence="2">Uncharacterized protein</fullName>
    </submittedName>
</protein>
<keyword evidence="1" id="KW-1133">Transmembrane helix</keyword>